<gene>
    <name evidence="2" type="ORF">EWM63_01140</name>
</gene>
<dbReference type="PANTHER" id="PTHR41252">
    <property type="entry name" value="BLR2505 PROTEIN"/>
    <property type="match status" value="1"/>
</dbReference>
<evidence type="ECO:0000313" key="3">
    <source>
        <dbReference type="Proteomes" id="UP000290637"/>
    </source>
</evidence>
<accession>A0A4P6KRP7</accession>
<evidence type="ECO:0000259" key="1">
    <source>
        <dbReference type="Pfam" id="PF12680"/>
    </source>
</evidence>
<dbReference type="Proteomes" id="UP000290637">
    <property type="component" value="Chromosome"/>
</dbReference>
<reference evidence="2 3" key="1">
    <citation type="submission" date="2019-02" db="EMBL/GenBank/DDBJ databases">
        <title>Draft Genome Sequences of Six Type Strains of the Genus Massilia.</title>
        <authorList>
            <person name="Miess H."/>
            <person name="Frediansyhah A."/>
            <person name="Gross H."/>
        </authorList>
    </citation>
    <scope>NUCLEOTIDE SEQUENCE [LARGE SCALE GENOMIC DNA]</scope>
    <source>
        <strain evidence="2 3">DSM 17473</strain>
    </source>
</reference>
<dbReference type="PANTHER" id="PTHR41252:SF1">
    <property type="entry name" value="BLR2505 PROTEIN"/>
    <property type="match status" value="1"/>
</dbReference>
<organism evidence="2 3">
    <name type="scientific">Pseudoduganella lutea</name>
    <dbReference type="NCBI Taxonomy" id="321985"/>
    <lineage>
        <taxon>Bacteria</taxon>
        <taxon>Pseudomonadati</taxon>
        <taxon>Pseudomonadota</taxon>
        <taxon>Betaproteobacteria</taxon>
        <taxon>Burkholderiales</taxon>
        <taxon>Oxalobacteraceae</taxon>
        <taxon>Telluria group</taxon>
        <taxon>Pseudoduganella</taxon>
    </lineage>
</organism>
<evidence type="ECO:0000313" key="2">
    <source>
        <dbReference type="EMBL" id="QBE61771.1"/>
    </source>
</evidence>
<dbReference type="InterPro" id="IPR032710">
    <property type="entry name" value="NTF2-like_dom_sf"/>
</dbReference>
<dbReference type="Gene3D" id="3.10.450.50">
    <property type="match status" value="1"/>
</dbReference>
<proteinExistence type="predicted"/>
<dbReference type="KEGG" id="plue:EWM63_01140"/>
<keyword evidence="3" id="KW-1185">Reference proteome</keyword>
<dbReference type="Pfam" id="PF12680">
    <property type="entry name" value="SnoaL_2"/>
    <property type="match status" value="1"/>
</dbReference>
<protein>
    <submittedName>
        <fullName evidence="2">Nuclear transport factor 2 family protein</fullName>
    </submittedName>
</protein>
<dbReference type="OrthoDB" id="1450423at2"/>
<dbReference type="RefSeq" id="WP_130184908.1">
    <property type="nucleotide sequence ID" value="NZ_CP035913.1"/>
</dbReference>
<dbReference type="InterPro" id="IPR037401">
    <property type="entry name" value="SnoaL-like"/>
</dbReference>
<dbReference type="EMBL" id="CP035913">
    <property type="protein sequence ID" value="QBE61771.1"/>
    <property type="molecule type" value="Genomic_DNA"/>
</dbReference>
<dbReference type="SUPFAM" id="SSF54427">
    <property type="entry name" value="NTF2-like"/>
    <property type="match status" value="1"/>
</dbReference>
<feature type="domain" description="SnoaL-like" evidence="1">
    <location>
        <begin position="53"/>
        <end position="159"/>
    </location>
</feature>
<dbReference type="AlphaFoldDB" id="A0A4P6KRP7"/>
<sequence>MLTTIDPTGKAAACGASPWRLRNGRAFAIALLLSAGACAAARPPDTASNRQAVDAAFQRWAAGGSGFFDEMLHEDVVWTIAGSGPSAVTYRGRQAFLDSAVAPFAARMAAPVRPVARQVWADADHVIVRWRGEGTAGDGRAYHNNYVWIFRMRGGRAIEATAFLDLPAYDDVLRRVAPRP</sequence>
<name>A0A4P6KRP7_9BURK</name>